<comment type="PTM">
    <text evidence="14">Activation requires a sequential transfer of a phosphate group from a His in the primary transmitter domain, to an Asp in the receiver domain and to a His in the secondary transmitter domain.</text>
</comment>
<evidence type="ECO:0000256" key="10">
    <source>
        <dbReference type="ARBA" id="ARBA00022989"/>
    </source>
</evidence>
<keyword evidence="9 13" id="KW-0067">ATP-binding</keyword>
<reference evidence="24" key="1">
    <citation type="journal article" date="2021" name="bioRxiv">
        <title>Identification of Pectobacterium species isolated from the soft rot of tetecho (Neobuxbaumia tetetzo), a columnar cactus, and associated metagenomics.</title>
        <authorList>
            <person name="Vargas-Peralta D."/>
            <person name="Narvaez-Barragan D.A."/>
            <person name="de Sandozequi A."/>
            <person name="Romero-Gutierrez M.F."/>
            <person name="Segovia L."/>
            <person name="Martinez-Anaya C."/>
            <person name="Alcaraz L.D."/>
            <person name="de la Torre Almaraz R."/>
        </authorList>
    </citation>
    <scope>NUCLEOTIDE SEQUENCE</scope>
    <source>
        <strain evidence="24">A3</strain>
    </source>
</reference>
<dbReference type="SMART" id="SM00073">
    <property type="entry name" value="HPT"/>
    <property type="match status" value="1"/>
</dbReference>
<evidence type="ECO:0000256" key="9">
    <source>
        <dbReference type="ARBA" id="ARBA00022840"/>
    </source>
</evidence>
<gene>
    <name evidence="24" type="primary">arcB</name>
    <name evidence="24" type="ORF">IM880_06540</name>
</gene>
<evidence type="ECO:0000313" key="25">
    <source>
        <dbReference type="Proteomes" id="UP000696310"/>
    </source>
</evidence>
<feature type="domain" description="PAC" evidence="22">
    <location>
        <begin position="226"/>
        <end position="278"/>
    </location>
</feature>
<keyword evidence="12 13" id="KW-0472">Membrane</keyword>
<dbReference type="InterPro" id="IPR000014">
    <property type="entry name" value="PAS"/>
</dbReference>
<dbReference type="GO" id="GO:0005524">
    <property type="term" value="F:ATP binding"/>
    <property type="evidence" value="ECO:0007669"/>
    <property type="project" value="UniProtKB-UniRule"/>
</dbReference>
<accession>A0AAW4NXX5</accession>
<dbReference type="SUPFAM" id="SSF47384">
    <property type="entry name" value="Homodimeric domain of signal transducing histidine kinase"/>
    <property type="match status" value="1"/>
</dbReference>
<evidence type="ECO:0000256" key="15">
    <source>
        <dbReference type="PROSITE-ProRule" id="PRU00110"/>
    </source>
</evidence>
<evidence type="ECO:0000256" key="1">
    <source>
        <dbReference type="ARBA" id="ARBA00000085"/>
    </source>
</evidence>
<feature type="modified residue" description="4-aspartylphosphate" evidence="14 16">
    <location>
        <position position="582"/>
    </location>
</feature>
<dbReference type="Pfam" id="PF00072">
    <property type="entry name" value="Response_reg"/>
    <property type="match status" value="1"/>
</dbReference>
<dbReference type="SUPFAM" id="SSF52172">
    <property type="entry name" value="CheY-like"/>
    <property type="match status" value="1"/>
</dbReference>
<dbReference type="CDD" id="cd00082">
    <property type="entry name" value="HisKA"/>
    <property type="match status" value="1"/>
</dbReference>
<dbReference type="InterPro" id="IPR027460">
    <property type="entry name" value="ArcB_TM_sf"/>
</dbReference>
<dbReference type="PRINTS" id="PR00344">
    <property type="entry name" value="BCTRLSENSOR"/>
</dbReference>
<dbReference type="PROSITE" id="PS50112">
    <property type="entry name" value="PAS"/>
    <property type="match status" value="1"/>
</dbReference>
<keyword evidence="17" id="KW-0175">Coiled coil</keyword>
<dbReference type="CDD" id="cd16922">
    <property type="entry name" value="HATPase_EvgS-ArcB-TorS-like"/>
    <property type="match status" value="1"/>
</dbReference>
<dbReference type="GO" id="GO:0000155">
    <property type="term" value="F:phosphorelay sensor kinase activity"/>
    <property type="evidence" value="ECO:0007669"/>
    <property type="project" value="UniProtKB-UniRule"/>
</dbReference>
<evidence type="ECO:0000256" key="17">
    <source>
        <dbReference type="SAM" id="Coils"/>
    </source>
</evidence>
<dbReference type="CDD" id="cd00130">
    <property type="entry name" value="PAS"/>
    <property type="match status" value="1"/>
</dbReference>
<dbReference type="PROSITE" id="PS50110">
    <property type="entry name" value="RESPONSE_REGULATORY"/>
    <property type="match status" value="1"/>
</dbReference>
<dbReference type="InterPro" id="IPR008207">
    <property type="entry name" value="Sig_transdc_His_kin_Hpt_dom"/>
</dbReference>
<dbReference type="Gene3D" id="3.30.450.20">
    <property type="entry name" value="PAS domain"/>
    <property type="match status" value="1"/>
</dbReference>
<keyword evidence="10 18" id="KW-1133">Transmembrane helix</keyword>
<evidence type="ECO:0000256" key="8">
    <source>
        <dbReference type="ARBA" id="ARBA00022777"/>
    </source>
</evidence>
<keyword evidence="13" id="KW-0805">Transcription regulation</keyword>
<keyword evidence="5 14" id="KW-0597">Phosphoprotein</keyword>
<dbReference type="SMART" id="SM00388">
    <property type="entry name" value="HisKA"/>
    <property type="match status" value="1"/>
</dbReference>
<dbReference type="Gene3D" id="1.10.287.130">
    <property type="match status" value="1"/>
</dbReference>
<evidence type="ECO:0000256" key="3">
    <source>
        <dbReference type="ARBA" id="ARBA00022475"/>
    </source>
</evidence>
<dbReference type="SMART" id="SM00387">
    <property type="entry name" value="HATPase_c"/>
    <property type="match status" value="1"/>
</dbReference>
<dbReference type="GO" id="GO:0005886">
    <property type="term" value="C:plasma membrane"/>
    <property type="evidence" value="ECO:0007669"/>
    <property type="project" value="UniProtKB-SubCell"/>
</dbReference>
<dbReference type="EMBL" id="JAESHX010000028">
    <property type="protein sequence ID" value="MBW5891865.1"/>
    <property type="molecule type" value="Genomic_DNA"/>
</dbReference>
<evidence type="ECO:0000313" key="24">
    <source>
        <dbReference type="EMBL" id="MBW5891865.1"/>
    </source>
</evidence>
<dbReference type="PROSITE" id="PS50113">
    <property type="entry name" value="PAC"/>
    <property type="match status" value="1"/>
</dbReference>
<dbReference type="EC" id="2.7.13.3" evidence="13"/>
<dbReference type="SMART" id="SM00091">
    <property type="entry name" value="PAS"/>
    <property type="match status" value="1"/>
</dbReference>
<evidence type="ECO:0000259" key="23">
    <source>
        <dbReference type="PROSITE" id="PS50894"/>
    </source>
</evidence>
<feature type="transmembrane region" description="Helical" evidence="18">
    <location>
        <begin position="58"/>
        <end position="77"/>
    </location>
</feature>
<dbReference type="InterPro" id="IPR035965">
    <property type="entry name" value="PAS-like_dom_sf"/>
</dbReference>
<protein>
    <recommendedName>
        <fullName evidence="13">Aerobic respiration control sensor protein</fullName>
        <ecNumber evidence="13">2.7.13.3</ecNumber>
    </recommendedName>
</protein>
<dbReference type="RefSeq" id="WP_219678831.1">
    <property type="nucleotide sequence ID" value="NZ_JAESHX010000028.1"/>
</dbReference>
<keyword evidence="13" id="KW-0547">Nucleotide-binding</keyword>
<dbReference type="InterPro" id="IPR014409">
    <property type="entry name" value="Sig_transdc_His_kin_hyb_ArcB"/>
</dbReference>
<keyword evidence="3 13" id="KW-1003">Cell membrane</keyword>
<evidence type="ECO:0000256" key="7">
    <source>
        <dbReference type="ARBA" id="ARBA00022692"/>
    </source>
</evidence>
<dbReference type="CDD" id="cd17546">
    <property type="entry name" value="REC_hyHK_CKI1_RcsC-like"/>
    <property type="match status" value="1"/>
</dbReference>
<evidence type="ECO:0000259" key="20">
    <source>
        <dbReference type="PROSITE" id="PS50110"/>
    </source>
</evidence>
<keyword evidence="6 13" id="KW-0808">Transferase</keyword>
<dbReference type="AlphaFoldDB" id="A0AAW4NXX5"/>
<dbReference type="InterPro" id="IPR003594">
    <property type="entry name" value="HATPase_dom"/>
</dbReference>
<reference evidence="24" key="2">
    <citation type="submission" date="2021-01" db="EMBL/GenBank/DDBJ databases">
        <authorList>
            <person name="Vargas Peralta D."/>
        </authorList>
    </citation>
    <scope>NUCLEOTIDE SEQUENCE</scope>
    <source>
        <strain evidence="24">A3</strain>
    </source>
</reference>
<dbReference type="PROSITE" id="PS50894">
    <property type="entry name" value="HPT"/>
    <property type="match status" value="1"/>
</dbReference>
<comment type="caution">
    <text evidence="24">The sequence shown here is derived from an EMBL/GenBank/DDBJ whole genome shotgun (WGS) entry which is preliminary data.</text>
</comment>
<comment type="subcellular location">
    <subcellularLocation>
        <location evidence="2 13">Cell inner membrane</location>
        <topology evidence="2 13">Multi-pass membrane protein</topology>
    </subcellularLocation>
</comment>
<dbReference type="SUPFAM" id="SSF47226">
    <property type="entry name" value="Histidine-containing phosphotransfer domain, HPT domain"/>
    <property type="match status" value="1"/>
</dbReference>
<feature type="transmembrane region" description="Helical" evidence="18">
    <location>
        <begin position="20"/>
        <end position="46"/>
    </location>
</feature>
<dbReference type="Pfam" id="PF02518">
    <property type="entry name" value="HATPase_c"/>
    <property type="match status" value="1"/>
</dbReference>
<evidence type="ECO:0000256" key="16">
    <source>
        <dbReference type="PROSITE-ProRule" id="PRU00169"/>
    </source>
</evidence>
<dbReference type="PANTHER" id="PTHR43047">
    <property type="entry name" value="TWO-COMPONENT HISTIDINE PROTEIN KINASE"/>
    <property type="match status" value="1"/>
</dbReference>
<feature type="modified residue" description="Phosphohistidine; by autocatalysis" evidence="14">
    <location>
        <position position="292"/>
    </location>
</feature>
<keyword evidence="7 18" id="KW-0812">Transmembrane</keyword>
<evidence type="ECO:0000256" key="6">
    <source>
        <dbReference type="ARBA" id="ARBA00022679"/>
    </source>
</evidence>
<dbReference type="FunFam" id="3.40.50.2300:FF:000107">
    <property type="entry name" value="Aerobic respiration control sensor protein"/>
    <property type="match status" value="1"/>
</dbReference>
<proteinExistence type="predicted"/>
<dbReference type="Gene3D" id="3.30.565.10">
    <property type="entry name" value="Histidine kinase-like ATPase, C-terminal domain"/>
    <property type="match status" value="1"/>
</dbReference>
<evidence type="ECO:0000256" key="14">
    <source>
        <dbReference type="PIRSR" id="PIRSR003182-50"/>
    </source>
</evidence>
<dbReference type="Pfam" id="PF00512">
    <property type="entry name" value="HisKA"/>
    <property type="match status" value="1"/>
</dbReference>
<dbReference type="Gene3D" id="1.10.287.970">
    <property type="entry name" value="His Kinase A (phosphoacceptor) domain"/>
    <property type="match status" value="1"/>
</dbReference>
<dbReference type="InterPro" id="IPR013656">
    <property type="entry name" value="PAS_4"/>
</dbReference>
<feature type="domain" description="PAS" evidence="21">
    <location>
        <begin position="153"/>
        <end position="223"/>
    </location>
</feature>
<keyword evidence="13" id="KW-0804">Transcription</keyword>
<dbReference type="FunFam" id="3.30.450.20:FF:000032">
    <property type="entry name" value="Aerobic respiration control sensor protein"/>
    <property type="match status" value="1"/>
</dbReference>
<dbReference type="Proteomes" id="UP000696310">
    <property type="component" value="Unassembled WGS sequence"/>
</dbReference>
<dbReference type="InterPro" id="IPR005467">
    <property type="entry name" value="His_kinase_dom"/>
</dbReference>
<keyword evidence="8 13" id="KW-0418">Kinase</keyword>
<feature type="modified residue" description="Phosphohistidine" evidence="14 15">
    <location>
        <position position="727"/>
    </location>
</feature>
<dbReference type="Gene3D" id="1.20.120.160">
    <property type="entry name" value="HPT domain"/>
    <property type="match status" value="1"/>
</dbReference>
<keyword evidence="11 13" id="KW-0902">Two-component regulatory system</keyword>
<dbReference type="SUPFAM" id="SSF55874">
    <property type="entry name" value="ATPase domain of HSP90 chaperone/DNA topoisomerase II/histidine kinase"/>
    <property type="match status" value="1"/>
</dbReference>
<dbReference type="PIRSF" id="PIRSF003182">
    <property type="entry name" value="ArcB"/>
    <property type="match status" value="1"/>
</dbReference>
<dbReference type="Pfam" id="PF08448">
    <property type="entry name" value="PAS_4"/>
    <property type="match status" value="1"/>
</dbReference>
<evidence type="ECO:0000259" key="22">
    <source>
        <dbReference type="PROSITE" id="PS50113"/>
    </source>
</evidence>
<dbReference type="CDD" id="cd00088">
    <property type="entry name" value="HPT"/>
    <property type="match status" value="1"/>
</dbReference>
<dbReference type="Gene3D" id="3.40.50.2300">
    <property type="match status" value="1"/>
</dbReference>
<organism evidence="24 25">
    <name type="scientific">Pectobacterium polaris</name>
    <dbReference type="NCBI Taxonomy" id="2042057"/>
    <lineage>
        <taxon>Bacteria</taxon>
        <taxon>Pseudomonadati</taxon>
        <taxon>Pseudomonadota</taxon>
        <taxon>Gammaproteobacteria</taxon>
        <taxon>Enterobacterales</taxon>
        <taxon>Pectobacteriaceae</taxon>
        <taxon>Pectobacterium</taxon>
    </lineage>
</organism>
<dbReference type="InterPro" id="IPR003661">
    <property type="entry name" value="HisK_dim/P_dom"/>
</dbReference>
<feature type="domain" description="Histidine kinase" evidence="19">
    <location>
        <begin position="289"/>
        <end position="513"/>
    </location>
</feature>
<evidence type="ECO:0000259" key="21">
    <source>
        <dbReference type="PROSITE" id="PS50112"/>
    </source>
</evidence>
<dbReference type="Pfam" id="PF18415">
    <property type="entry name" value="HKR_ArcB_TM"/>
    <property type="match status" value="1"/>
</dbReference>
<evidence type="ECO:0000256" key="18">
    <source>
        <dbReference type="SAM" id="Phobius"/>
    </source>
</evidence>
<evidence type="ECO:0000256" key="4">
    <source>
        <dbReference type="ARBA" id="ARBA00022519"/>
    </source>
</evidence>
<dbReference type="InterPro" id="IPR004358">
    <property type="entry name" value="Sig_transdc_His_kin-like_C"/>
</dbReference>
<feature type="domain" description="HPt" evidence="23">
    <location>
        <begin position="688"/>
        <end position="781"/>
    </location>
</feature>
<dbReference type="InterPro" id="IPR001789">
    <property type="entry name" value="Sig_transdc_resp-reg_receiver"/>
</dbReference>
<sequence>MKQIRLLAQYYVDLMVKLGLVRFSLLLASVLVLLAMVVQMAVTLLLSGEVENIDVVRSIFFGLLITPWAVYFLSVVVEQLEESRQRLAKLVAKLEEMRHRDLELNAQLQENIAQLNQEIADRIKAEDARVLVMSRLKEEMSRREQAQIELEQQSALLRSFLDASPDLVYYRNEDKEFSGCNRAMELLVGKSQKQLIGLTPQDVYAPDIAEKVMETDEKVFRHNVSLTYEQWLVYPDGRKACFELRKVPFYDRMGKRHGLMGFGRDITERKRYQDALENASREKTTFISTISHELRTPLNGIVGLSRILLDTQLDPEQQKYLKTIHVSAITLGNIFNDVIEMDKQERRKVQLDNQPIDFTGFLVDLENLGGLLAEPKGLKLIMDQHQPLPQKVITDGTRLRQILWNLLSNAVKFTPKGENGKKGEIVVRVWHEKGDRLRFEVEDSGMGIPADELEKIFAMYYQVKDQHGGKPATGTGIGLAVSKRLAQNMGGDIQVSSTQGKGSCFTLTVTAPSVDEVGSGLEDDDDLPLPALHVLLVEDIELNVVVARSVLEKLGNSVDVAMTGQEALDMFDPDEFDLVLLDIQLPDMTGLDVARQLRSRYGKRSMPPLVALTANVLKDKREYLDAGMDDVLSKPLSVPALTAVIKQFWDTHSVWTEEPVIEAEDEMANAEEDLLDIPMLEQYLDLVGPKLIHQSLEMFEQMMPGYLAILDSNMTARDEKGITEEGHKIKGAAGSVGLRHLQQVAQQIQTSSLPAWWDNVQEWVDELKHDWRHDVQVLRDWVAKAEKES</sequence>
<dbReference type="InterPro" id="IPR036890">
    <property type="entry name" value="HATPase_C_sf"/>
</dbReference>
<dbReference type="InterPro" id="IPR011006">
    <property type="entry name" value="CheY-like_superfamily"/>
</dbReference>
<evidence type="ECO:0000256" key="13">
    <source>
        <dbReference type="PIRNR" id="PIRNR003182"/>
    </source>
</evidence>
<keyword evidence="4 13" id="KW-0997">Cell inner membrane</keyword>
<dbReference type="InterPro" id="IPR040642">
    <property type="entry name" value="HKR_ArcB_TM"/>
</dbReference>
<dbReference type="InterPro" id="IPR036097">
    <property type="entry name" value="HisK_dim/P_sf"/>
</dbReference>
<evidence type="ECO:0000259" key="19">
    <source>
        <dbReference type="PROSITE" id="PS50109"/>
    </source>
</evidence>
<feature type="domain" description="Response regulatory" evidence="20">
    <location>
        <begin position="533"/>
        <end position="649"/>
    </location>
</feature>
<name>A0AAW4NXX5_9GAMM</name>
<evidence type="ECO:0000256" key="12">
    <source>
        <dbReference type="ARBA" id="ARBA00023136"/>
    </source>
</evidence>
<dbReference type="SMART" id="SM00448">
    <property type="entry name" value="REC"/>
    <property type="match status" value="1"/>
</dbReference>
<comment type="catalytic activity">
    <reaction evidence="1 13">
        <text>ATP + protein L-histidine = ADP + protein N-phospho-L-histidine.</text>
        <dbReference type="EC" id="2.7.13.3"/>
    </reaction>
</comment>
<feature type="coiled-coil region" evidence="17">
    <location>
        <begin position="77"/>
        <end position="156"/>
    </location>
</feature>
<dbReference type="PROSITE" id="PS50109">
    <property type="entry name" value="HIS_KIN"/>
    <property type="match status" value="1"/>
</dbReference>
<dbReference type="NCBIfam" id="NF008302">
    <property type="entry name" value="PRK11091.1"/>
    <property type="match status" value="1"/>
</dbReference>
<dbReference type="InterPro" id="IPR036641">
    <property type="entry name" value="HPT_dom_sf"/>
</dbReference>
<dbReference type="NCBIfam" id="TIGR00229">
    <property type="entry name" value="sensory_box"/>
    <property type="match status" value="1"/>
</dbReference>
<evidence type="ECO:0000256" key="11">
    <source>
        <dbReference type="ARBA" id="ARBA00023012"/>
    </source>
</evidence>
<dbReference type="SUPFAM" id="SSF55785">
    <property type="entry name" value="PYP-like sensor domain (PAS domain)"/>
    <property type="match status" value="1"/>
</dbReference>
<dbReference type="Pfam" id="PF01627">
    <property type="entry name" value="Hpt"/>
    <property type="match status" value="1"/>
</dbReference>
<dbReference type="InterPro" id="IPR000700">
    <property type="entry name" value="PAS-assoc_C"/>
</dbReference>
<evidence type="ECO:0000256" key="5">
    <source>
        <dbReference type="ARBA" id="ARBA00022553"/>
    </source>
</evidence>
<evidence type="ECO:0000256" key="2">
    <source>
        <dbReference type="ARBA" id="ARBA00004429"/>
    </source>
</evidence>